<dbReference type="PANTHER" id="PTHR30514">
    <property type="entry name" value="GLUCOKINASE"/>
    <property type="match status" value="1"/>
</dbReference>
<organism evidence="2 4">
    <name type="scientific">Catenibacterium mitsuokai</name>
    <dbReference type="NCBI Taxonomy" id="100886"/>
    <lineage>
        <taxon>Bacteria</taxon>
        <taxon>Bacillati</taxon>
        <taxon>Bacillota</taxon>
        <taxon>Erysipelotrichia</taxon>
        <taxon>Erysipelotrichales</taxon>
        <taxon>Coprobacillaceae</taxon>
        <taxon>Catenibacterium</taxon>
    </lineage>
</organism>
<dbReference type="EMBL" id="JAHOEL010000066">
    <property type="protein sequence ID" value="MBV3393360.1"/>
    <property type="molecule type" value="Genomic_DNA"/>
</dbReference>
<feature type="domain" description="HTH rpiR-type" evidence="1">
    <location>
        <begin position="1"/>
        <end position="74"/>
    </location>
</feature>
<dbReference type="EMBL" id="JAHOEF010000068">
    <property type="protein sequence ID" value="MBV3383356.1"/>
    <property type="molecule type" value="Genomic_DNA"/>
</dbReference>
<protein>
    <submittedName>
        <fullName evidence="2">MurR/RpiR family transcriptional regulator</fullName>
    </submittedName>
</protein>
<gene>
    <name evidence="2" type="ORF">KSV97_09055</name>
    <name evidence="3" type="ORF">KSW06_08885</name>
</gene>
<proteinExistence type="predicted"/>
<evidence type="ECO:0000313" key="2">
    <source>
        <dbReference type="EMBL" id="MBV3383356.1"/>
    </source>
</evidence>
<dbReference type="RefSeq" id="WP_217748065.1">
    <property type="nucleotide sequence ID" value="NZ_JAHOEB010000068.1"/>
</dbReference>
<dbReference type="Pfam" id="PF01418">
    <property type="entry name" value="HTH_6"/>
    <property type="match status" value="1"/>
</dbReference>
<dbReference type="InterPro" id="IPR047640">
    <property type="entry name" value="RpiR-like"/>
</dbReference>
<dbReference type="Proteomes" id="UP001196408">
    <property type="component" value="Unassembled WGS sequence"/>
</dbReference>
<name>A0AAW4MSN7_9FIRM</name>
<keyword evidence="5" id="KW-1185">Reference proteome</keyword>
<dbReference type="GO" id="GO:0097367">
    <property type="term" value="F:carbohydrate derivative binding"/>
    <property type="evidence" value="ECO:0007669"/>
    <property type="project" value="InterPro"/>
</dbReference>
<dbReference type="PANTHER" id="PTHR30514:SF1">
    <property type="entry name" value="HTH-TYPE TRANSCRIPTIONAL REGULATOR HEXR-RELATED"/>
    <property type="match status" value="1"/>
</dbReference>
<dbReference type="InterPro" id="IPR000281">
    <property type="entry name" value="HTH_RpiR"/>
</dbReference>
<evidence type="ECO:0000259" key="1">
    <source>
        <dbReference type="PROSITE" id="PS51071"/>
    </source>
</evidence>
<dbReference type="PROSITE" id="PS51071">
    <property type="entry name" value="HTH_RPIR"/>
    <property type="match status" value="1"/>
</dbReference>
<accession>A0AAW4MSN7</accession>
<sequence>MRFAYSQVENLNEAEMCVYNYVVKNLKHILNLSVRELADEVHVSTATVMRFCKKMGYSGFSELKYKIKEFYEQQDQEDNYEINDIEGFVEHIKSNDYLDRLKKAADLIKCADSFQILGLGVCRDIAKYTARRFCRAGVYCYGTDDVNYPILEVPEGTHSVILIIYNDFYQKVIFDQINRYKSKNYTIIMISLAHVGKFSQLCDLTIYASNGIMKVGQVESGVPMLYTLEKLTDEVIK</sequence>
<reference evidence="2 5" key="1">
    <citation type="submission" date="2021-06" db="EMBL/GenBank/DDBJ databases">
        <title>Collection of gut derived symbiotic bacterial strains cultured from healthy donors.</title>
        <authorList>
            <person name="Lin H."/>
            <person name="Littmann E."/>
            <person name="Pamer E.G."/>
        </authorList>
    </citation>
    <scope>NUCLEOTIDE SEQUENCE</scope>
    <source>
        <strain evidence="3 5">MSK.21.70</strain>
        <strain evidence="2">MSK.21.82</strain>
    </source>
</reference>
<evidence type="ECO:0000313" key="3">
    <source>
        <dbReference type="EMBL" id="MBV3393360.1"/>
    </source>
</evidence>
<comment type="caution">
    <text evidence="2">The sequence shown here is derived from an EMBL/GenBank/DDBJ whole genome shotgun (WGS) entry which is preliminary data.</text>
</comment>
<dbReference type="GO" id="GO:0003677">
    <property type="term" value="F:DNA binding"/>
    <property type="evidence" value="ECO:0007669"/>
    <property type="project" value="InterPro"/>
</dbReference>
<evidence type="ECO:0000313" key="5">
    <source>
        <dbReference type="Proteomes" id="UP001197492"/>
    </source>
</evidence>
<dbReference type="Proteomes" id="UP001197492">
    <property type="component" value="Unassembled WGS sequence"/>
</dbReference>
<evidence type="ECO:0000313" key="4">
    <source>
        <dbReference type="Proteomes" id="UP001196408"/>
    </source>
</evidence>
<dbReference type="AlphaFoldDB" id="A0AAW4MSN7"/>
<dbReference type="GO" id="GO:0003700">
    <property type="term" value="F:DNA-binding transcription factor activity"/>
    <property type="evidence" value="ECO:0007669"/>
    <property type="project" value="InterPro"/>
</dbReference>